<keyword evidence="3" id="KW-1185">Reference proteome</keyword>
<evidence type="ECO:0000313" key="2">
    <source>
        <dbReference type="EMBL" id="MBB3328177.1"/>
    </source>
</evidence>
<dbReference type="PANTHER" id="PTHR46233">
    <property type="entry name" value="HYDROXYACYLGLUTATHIONE HYDROLASE GLOC"/>
    <property type="match status" value="1"/>
</dbReference>
<reference evidence="2 3" key="1">
    <citation type="submission" date="2020-08" db="EMBL/GenBank/DDBJ databases">
        <title>Sequencing the genomes of 1000 actinobacteria strains.</title>
        <authorList>
            <person name="Klenk H.-P."/>
        </authorList>
    </citation>
    <scope>NUCLEOTIDE SEQUENCE [LARGE SCALE GENOMIC DNA]</scope>
    <source>
        <strain evidence="2 3">DSM 11053</strain>
    </source>
</reference>
<dbReference type="InterPro" id="IPR001279">
    <property type="entry name" value="Metallo-B-lactamas"/>
</dbReference>
<dbReference type="Gene3D" id="3.60.15.10">
    <property type="entry name" value="Ribonuclease Z/Hydroxyacylglutathione hydrolase-like"/>
    <property type="match status" value="1"/>
</dbReference>
<protein>
    <submittedName>
        <fullName evidence="2">Glyoxylase-like metal-dependent hydrolase (Beta-lactamase superfamily II)</fullName>
    </submittedName>
</protein>
<evidence type="ECO:0000259" key="1">
    <source>
        <dbReference type="SMART" id="SM00849"/>
    </source>
</evidence>
<gene>
    <name evidence="2" type="ORF">FHX39_003121</name>
</gene>
<dbReference type="AlphaFoldDB" id="A0A7W5P873"/>
<dbReference type="Proteomes" id="UP000565572">
    <property type="component" value="Unassembled WGS sequence"/>
</dbReference>
<evidence type="ECO:0000313" key="3">
    <source>
        <dbReference type="Proteomes" id="UP000565572"/>
    </source>
</evidence>
<comment type="caution">
    <text evidence="2">The sequence shown here is derived from an EMBL/GenBank/DDBJ whole genome shotgun (WGS) entry which is preliminary data.</text>
</comment>
<dbReference type="SMART" id="SM00849">
    <property type="entry name" value="Lactamase_B"/>
    <property type="match status" value="1"/>
</dbReference>
<name>A0A7W5P873_9ACTN</name>
<sequence>MPETFHVTRGGAPLTLALSPTVTATKVSVGPGDNNAYLLDGGAGLLLVDAADDAATLLDLLGERPLATIVTTHRHRDHWAALAALAGRSERLVAGRPDAEAIAEGAGVPTPDGVWDGDAVALGTEQLEVVGLVGHTPGSIVLAYRGPEGPTHLFTGDSLFPGGPGKTWSPADFDSLIDDLEAKVFNRFADDTVVHPGHGDATTIGTERPHLGEWRARGW</sequence>
<feature type="domain" description="Metallo-beta-lactamase" evidence="1">
    <location>
        <begin position="33"/>
        <end position="198"/>
    </location>
</feature>
<dbReference type="PANTHER" id="PTHR46233:SF1">
    <property type="entry name" value="CONSERVED PROTEIN"/>
    <property type="match status" value="1"/>
</dbReference>
<dbReference type="GO" id="GO:0016787">
    <property type="term" value="F:hydrolase activity"/>
    <property type="evidence" value="ECO:0007669"/>
    <property type="project" value="UniProtKB-KW"/>
</dbReference>
<dbReference type="InterPro" id="IPR051453">
    <property type="entry name" value="MBL_Glyoxalase_II"/>
</dbReference>
<dbReference type="RefSeq" id="WP_332836862.1">
    <property type="nucleotide sequence ID" value="NZ_JACHZG010000001.1"/>
</dbReference>
<keyword evidence="2" id="KW-0378">Hydrolase</keyword>
<dbReference type="InterPro" id="IPR036866">
    <property type="entry name" value="RibonucZ/Hydroxyglut_hydro"/>
</dbReference>
<organism evidence="2 3">
    <name type="scientific">Microlunatus antarcticus</name>
    <dbReference type="NCBI Taxonomy" id="53388"/>
    <lineage>
        <taxon>Bacteria</taxon>
        <taxon>Bacillati</taxon>
        <taxon>Actinomycetota</taxon>
        <taxon>Actinomycetes</taxon>
        <taxon>Propionibacteriales</taxon>
        <taxon>Propionibacteriaceae</taxon>
        <taxon>Microlunatus</taxon>
    </lineage>
</organism>
<dbReference type="Pfam" id="PF00753">
    <property type="entry name" value="Lactamase_B"/>
    <property type="match status" value="1"/>
</dbReference>
<dbReference type="EMBL" id="JACHZG010000001">
    <property type="protein sequence ID" value="MBB3328177.1"/>
    <property type="molecule type" value="Genomic_DNA"/>
</dbReference>
<accession>A0A7W5P873</accession>
<dbReference type="CDD" id="cd06262">
    <property type="entry name" value="metallo-hydrolase-like_MBL-fold"/>
    <property type="match status" value="1"/>
</dbReference>
<proteinExistence type="predicted"/>
<dbReference type="SUPFAM" id="SSF56281">
    <property type="entry name" value="Metallo-hydrolase/oxidoreductase"/>
    <property type="match status" value="1"/>
</dbReference>